<gene>
    <name evidence="2" type="ORF">GCM10010170_059580</name>
</gene>
<name>A0ABN3GWI0_9ACTN</name>
<evidence type="ECO:0000313" key="3">
    <source>
        <dbReference type="Proteomes" id="UP001501444"/>
    </source>
</evidence>
<accession>A0ABN3GWI0</accession>
<sequence length="50" mass="5242">MSAAGTARREILAELPAPPHPAGLDRLIWQRGAQVRGRRLPRAAGGAGKS</sequence>
<evidence type="ECO:0000313" key="2">
    <source>
        <dbReference type="EMBL" id="GAA2363015.1"/>
    </source>
</evidence>
<keyword evidence="3" id="KW-1185">Reference proteome</keyword>
<reference evidence="2 3" key="1">
    <citation type="journal article" date="2019" name="Int. J. Syst. Evol. Microbiol.">
        <title>The Global Catalogue of Microorganisms (GCM) 10K type strain sequencing project: providing services to taxonomists for standard genome sequencing and annotation.</title>
        <authorList>
            <consortium name="The Broad Institute Genomics Platform"/>
            <consortium name="The Broad Institute Genome Sequencing Center for Infectious Disease"/>
            <person name="Wu L."/>
            <person name="Ma J."/>
        </authorList>
    </citation>
    <scope>NUCLEOTIDE SEQUENCE [LARGE SCALE GENOMIC DNA]</scope>
    <source>
        <strain evidence="2 3">JCM 3272</strain>
    </source>
</reference>
<protein>
    <submittedName>
        <fullName evidence="2">Uncharacterized protein</fullName>
    </submittedName>
</protein>
<proteinExistence type="predicted"/>
<evidence type="ECO:0000256" key="1">
    <source>
        <dbReference type="SAM" id="MobiDB-lite"/>
    </source>
</evidence>
<organism evidence="2 3">
    <name type="scientific">Dactylosporangium salmoneum</name>
    <dbReference type="NCBI Taxonomy" id="53361"/>
    <lineage>
        <taxon>Bacteria</taxon>
        <taxon>Bacillati</taxon>
        <taxon>Actinomycetota</taxon>
        <taxon>Actinomycetes</taxon>
        <taxon>Micromonosporales</taxon>
        <taxon>Micromonosporaceae</taxon>
        <taxon>Dactylosporangium</taxon>
    </lineage>
</organism>
<dbReference type="Proteomes" id="UP001501444">
    <property type="component" value="Unassembled WGS sequence"/>
</dbReference>
<dbReference type="EMBL" id="BAAARV010000056">
    <property type="protein sequence ID" value="GAA2363015.1"/>
    <property type="molecule type" value="Genomic_DNA"/>
</dbReference>
<dbReference type="RefSeq" id="WP_344615861.1">
    <property type="nucleotide sequence ID" value="NZ_BAAARV010000056.1"/>
</dbReference>
<comment type="caution">
    <text evidence="2">The sequence shown here is derived from an EMBL/GenBank/DDBJ whole genome shotgun (WGS) entry which is preliminary data.</text>
</comment>
<feature type="region of interest" description="Disordered" evidence="1">
    <location>
        <begin position="1"/>
        <end position="22"/>
    </location>
</feature>